<feature type="chain" id="PRO_5045042429" evidence="1">
    <location>
        <begin position="19"/>
        <end position="116"/>
    </location>
</feature>
<keyword evidence="1" id="KW-0732">Signal</keyword>
<protein>
    <submittedName>
        <fullName evidence="2">Uncharacterized protein</fullName>
    </submittedName>
</protein>
<feature type="signal peptide" evidence="1">
    <location>
        <begin position="1"/>
        <end position="18"/>
    </location>
</feature>
<gene>
    <name evidence="2" type="ORF">C8R41DRAFT_902940</name>
</gene>
<sequence length="116" mass="13177">MHFSNLYIFLCLLATVHAAPARTFNVPLEVSSPHVAGLSLYEVQFEPTTEELKGHEKDVGIFPVPIEIKERLAHAIGPAVKVEEITFNPRSQPFPLDHPNMPCTFKWRNLWQMGQI</sequence>
<reference evidence="2" key="1">
    <citation type="submission" date="2022-08" db="EMBL/GenBank/DDBJ databases">
        <title>A Global Phylogenomic Analysis of the Shiitake Genus Lentinula.</title>
        <authorList>
            <consortium name="DOE Joint Genome Institute"/>
            <person name="Sierra-Patev S."/>
            <person name="Min B."/>
            <person name="Naranjo-Ortiz M."/>
            <person name="Looney B."/>
            <person name="Konkel Z."/>
            <person name="Slot J.C."/>
            <person name="Sakamoto Y."/>
            <person name="Steenwyk J.L."/>
            <person name="Rokas A."/>
            <person name="Carro J."/>
            <person name="Camarero S."/>
            <person name="Ferreira P."/>
            <person name="Molpeceres G."/>
            <person name="Ruiz-Duenas F.J."/>
            <person name="Serrano A."/>
            <person name="Henrissat B."/>
            <person name="Drula E."/>
            <person name="Hughes K.W."/>
            <person name="Mata J.L."/>
            <person name="Ishikawa N.K."/>
            <person name="Vargas-Isla R."/>
            <person name="Ushijima S."/>
            <person name="Smith C.A."/>
            <person name="Ahrendt S."/>
            <person name="Andreopoulos W."/>
            <person name="He G."/>
            <person name="Labutti K."/>
            <person name="Lipzen A."/>
            <person name="Ng V."/>
            <person name="Riley R."/>
            <person name="Sandor L."/>
            <person name="Barry K."/>
            <person name="Martinez A.T."/>
            <person name="Xiao Y."/>
            <person name="Gibbons J.G."/>
            <person name="Terashima K."/>
            <person name="Grigoriev I.V."/>
            <person name="Hibbett D.S."/>
        </authorList>
    </citation>
    <scope>NUCLEOTIDE SEQUENCE</scope>
    <source>
        <strain evidence="2">RHP3577 ss4</strain>
    </source>
</reference>
<accession>A0ABQ8VFN6</accession>
<name>A0ABQ8VFN6_9AGAR</name>
<evidence type="ECO:0000313" key="2">
    <source>
        <dbReference type="EMBL" id="KAJ4492432.1"/>
    </source>
</evidence>
<organism evidence="2 3">
    <name type="scientific">Lentinula lateritia</name>
    <dbReference type="NCBI Taxonomy" id="40482"/>
    <lineage>
        <taxon>Eukaryota</taxon>
        <taxon>Fungi</taxon>
        <taxon>Dikarya</taxon>
        <taxon>Basidiomycota</taxon>
        <taxon>Agaricomycotina</taxon>
        <taxon>Agaricomycetes</taxon>
        <taxon>Agaricomycetidae</taxon>
        <taxon>Agaricales</taxon>
        <taxon>Marasmiineae</taxon>
        <taxon>Omphalotaceae</taxon>
        <taxon>Lentinula</taxon>
    </lineage>
</organism>
<dbReference type="Proteomes" id="UP001150217">
    <property type="component" value="Unassembled WGS sequence"/>
</dbReference>
<evidence type="ECO:0000313" key="3">
    <source>
        <dbReference type="Proteomes" id="UP001150217"/>
    </source>
</evidence>
<dbReference type="EMBL" id="JANVFT010000038">
    <property type="protein sequence ID" value="KAJ4492432.1"/>
    <property type="molecule type" value="Genomic_DNA"/>
</dbReference>
<keyword evidence="3" id="KW-1185">Reference proteome</keyword>
<evidence type="ECO:0000256" key="1">
    <source>
        <dbReference type="SAM" id="SignalP"/>
    </source>
</evidence>
<comment type="caution">
    <text evidence="2">The sequence shown here is derived from an EMBL/GenBank/DDBJ whole genome shotgun (WGS) entry which is preliminary data.</text>
</comment>
<proteinExistence type="predicted"/>